<dbReference type="EMBL" id="CP054142">
    <property type="protein sequence ID" value="QTQ14078.1"/>
    <property type="molecule type" value="Genomic_DNA"/>
</dbReference>
<dbReference type="KEGG" id="tpav:HRQ91_06185"/>
<dbReference type="InterPro" id="IPR043148">
    <property type="entry name" value="TagF_C"/>
</dbReference>
<sequence>MIYLLLYIDPGTGSMLFSILVGAAATLFFLGKAIWLKFKLVFSAGKKGLSTNIDSKLKKYVIYNEGIQYWNVFKPVCDEFERREIELTYYTSAEKDPCFEQSYKFIRPEFIGEGNLAFVKLNMLSAGIVLMTTPGLQVYQLKRSKKVRHYSHVLHMPNDATTYRLFGLDYFDSVLLTGNYQKDDIRSLEKQRGLPPKELVTVGCSYLDVLSSKMASIEEEKDHRFTVLVSPSWGSVGVLSRYGQRLLDPLVKTGWRIIVRPHPQSKKSEAKMLKDLEDRYKNSKNLEWDYNGDNIYSLKKADIMISDFSGIIFDYTFLCNKPVIYASSDIDLRPYDAWDLHKPLWQFRMLEKMGIKLEEKDLDNIERIIKQVCDSPELSAARKEAKAAAWMHTGEAGKNIVDFMINTVTENLSSDDKNKGPK</sequence>
<dbReference type="RefSeq" id="WP_210118770.1">
    <property type="nucleotide sequence ID" value="NZ_CP054142.1"/>
</dbReference>
<keyword evidence="1" id="KW-1133">Transmembrane helix</keyword>
<evidence type="ECO:0000256" key="1">
    <source>
        <dbReference type="SAM" id="Phobius"/>
    </source>
</evidence>
<dbReference type="Gene3D" id="3.40.50.12580">
    <property type="match status" value="1"/>
</dbReference>
<protein>
    <submittedName>
        <fullName evidence="2">CDP-glycerol glycerophosphotransferase family protein</fullName>
    </submittedName>
</protein>
<dbReference type="Proteomes" id="UP000671908">
    <property type="component" value="Chromosome"/>
</dbReference>
<proteinExistence type="predicted"/>
<evidence type="ECO:0000313" key="3">
    <source>
        <dbReference type="Proteomes" id="UP000671908"/>
    </source>
</evidence>
<feature type="transmembrane region" description="Helical" evidence="1">
    <location>
        <begin position="15"/>
        <end position="36"/>
    </location>
</feature>
<dbReference type="AlphaFoldDB" id="A0A975F4A0"/>
<organism evidence="2 3">
    <name type="scientific">Treponema parvum</name>
    <dbReference type="NCBI Taxonomy" id="138851"/>
    <lineage>
        <taxon>Bacteria</taxon>
        <taxon>Pseudomonadati</taxon>
        <taxon>Spirochaetota</taxon>
        <taxon>Spirochaetia</taxon>
        <taxon>Spirochaetales</taxon>
        <taxon>Treponemataceae</taxon>
        <taxon>Treponema</taxon>
    </lineage>
</organism>
<keyword evidence="3" id="KW-1185">Reference proteome</keyword>
<keyword evidence="1" id="KW-0812">Transmembrane</keyword>
<gene>
    <name evidence="2" type="ORF">HRQ91_06185</name>
</gene>
<dbReference type="InterPro" id="IPR007554">
    <property type="entry name" value="Glycerophosphate_synth"/>
</dbReference>
<dbReference type="Pfam" id="PF04464">
    <property type="entry name" value="Glyphos_transf"/>
    <property type="match status" value="1"/>
</dbReference>
<dbReference type="GO" id="GO:0047355">
    <property type="term" value="F:CDP-glycerol glycerophosphotransferase activity"/>
    <property type="evidence" value="ECO:0007669"/>
    <property type="project" value="InterPro"/>
</dbReference>
<dbReference type="GO" id="GO:0016020">
    <property type="term" value="C:membrane"/>
    <property type="evidence" value="ECO:0007669"/>
    <property type="project" value="InterPro"/>
</dbReference>
<accession>A0A975F4A0</accession>
<reference evidence="2 3" key="1">
    <citation type="journal article" date="2021" name="Microbiol. Resour. Announc.">
        <title>Complete Genome Sequences of Three Human Oral Treponema parvum Isolates.</title>
        <authorList>
            <person name="Zeng H."/>
            <person name="Watt R.M."/>
        </authorList>
    </citation>
    <scope>NUCLEOTIDE SEQUENCE [LARGE SCALE GENOMIC DNA]</scope>
    <source>
        <strain evidence="2 3">ATCC 700770</strain>
    </source>
</reference>
<dbReference type="SUPFAM" id="SSF53756">
    <property type="entry name" value="UDP-Glycosyltransferase/glycogen phosphorylase"/>
    <property type="match status" value="1"/>
</dbReference>
<evidence type="ECO:0000313" key="2">
    <source>
        <dbReference type="EMBL" id="QTQ14078.1"/>
    </source>
</evidence>
<keyword evidence="1" id="KW-0472">Membrane</keyword>
<name>A0A975F4A0_9SPIR</name>